<dbReference type="OrthoDB" id="4564887at2"/>
<protein>
    <recommendedName>
        <fullName evidence="5">DUF320 domain-containing protein</fullName>
    </recommendedName>
</protein>
<evidence type="ECO:0008006" key="5">
    <source>
        <dbReference type="Google" id="ProtNLM"/>
    </source>
</evidence>
<dbReference type="RefSeq" id="WP_029931602.1">
    <property type="nucleotide sequence ID" value="NZ_JADLPU010000001.1"/>
</dbReference>
<evidence type="ECO:0000256" key="2">
    <source>
        <dbReference type="SAM" id="SignalP"/>
    </source>
</evidence>
<dbReference type="EMBL" id="UGRY01000002">
    <property type="protein sequence ID" value="SUA72965.1"/>
    <property type="molecule type" value="Genomic_DNA"/>
</dbReference>
<feature type="region of interest" description="Disordered" evidence="1">
    <location>
        <begin position="45"/>
        <end position="69"/>
    </location>
</feature>
<organism evidence="3 4">
    <name type="scientific">Nocardia otitidiscaviarum</name>
    <dbReference type="NCBI Taxonomy" id="1823"/>
    <lineage>
        <taxon>Bacteria</taxon>
        <taxon>Bacillati</taxon>
        <taxon>Actinomycetota</taxon>
        <taxon>Actinomycetes</taxon>
        <taxon>Mycobacteriales</taxon>
        <taxon>Nocardiaceae</taxon>
        <taxon>Nocardia</taxon>
    </lineage>
</organism>
<name>A0A378Y6X4_9NOCA</name>
<proteinExistence type="predicted"/>
<evidence type="ECO:0000313" key="3">
    <source>
        <dbReference type="EMBL" id="SUA72965.1"/>
    </source>
</evidence>
<feature type="compositionally biased region" description="Basic and acidic residues" evidence="1">
    <location>
        <begin position="59"/>
        <end position="69"/>
    </location>
</feature>
<keyword evidence="4" id="KW-1185">Reference proteome</keyword>
<dbReference type="AlphaFoldDB" id="A0A378Y6X4"/>
<keyword evidence="2" id="KW-0732">Signal</keyword>
<evidence type="ECO:0000256" key="1">
    <source>
        <dbReference type="SAM" id="MobiDB-lite"/>
    </source>
</evidence>
<dbReference type="Proteomes" id="UP000255467">
    <property type="component" value="Unassembled WGS sequence"/>
</dbReference>
<feature type="signal peptide" evidence="2">
    <location>
        <begin position="1"/>
        <end position="34"/>
    </location>
</feature>
<dbReference type="STRING" id="1406858.GCA_000710895_01573"/>
<gene>
    <name evidence="3" type="ORF">NCTC1934_00397</name>
</gene>
<accession>A0A378Y6X4</accession>
<evidence type="ECO:0000313" key="4">
    <source>
        <dbReference type="Proteomes" id="UP000255467"/>
    </source>
</evidence>
<reference evidence="3 4" key="1">
    <citation type="submission" date="2018-06" db="EMBL/GenBank/DDBJ databases">
        <authorList>
            <consortium name="Pathogen Informatics"/>
            <person name="Doyle S."/>
        </authorList>
    </citation>
    <scope>NUCLEOTIDE SEQUENCE [LARGE SCALE GENOMIC DNA]</scope>
    <source>
        <strain evidence="3 4">NCTC1934</strain>
    </source>
</reference>
<sequence length="103" mass="10189">MSPRQRVRTVGIAVCGAAVLVVGPGLATAATAHAAPGLVLTAPANPNYPLGSDPGPSGEPKKDKNIEKAENLGGGLATKVIDTIAGVAKCGISFALDSVKCKV</sequence>
<feature type="chain" id="PRO_5016895429" description="DUF320 domain-containing protein" evidence="2">
    <location>
        <begin position="35"/>
        <end position="103"/>
    </location>
</feature>